<keyword evidence="1" id="KW-0175">Coiled coil</keyword>
<gene>
    <name evidence="5" type="ORF">NYG85_03630</name>
</gene>
<keyword evidence="6" id="KW-1185">Reference proteome</keyword>
<dbReference type="CDD" id="cd01949">
    <property type="entry name" value="GGDEF"/>
    <property type="match status" value="1"/>
</dbReference>
<dbReference type="Proteomes" id="UP001173801">
    <property type="component" value="Unassembled WGS sequence"/>
</dbReference>
<feature type="domain" description="GGDEF" evidence="4">
    <location>
        <begin position="375"/>
        <end position="510"/>
    </location>
</feature>
<evidence type="ECO:0000259" key="3">
    <source>
        <dbReference type="PROSITE" id="PS50883"/>
    </source>
</evidence>
<organism evidence="5 6">
    <name type="scientific">Campylobacter gastrosuis</name>
    <dbReference type="NCBI Taxonomy" id="2974576"/>
    <lineage>
        <taxon>Bacteria</taxon>
        <taxon>Pseudomonadati</taxon>
        <taxon>Campylobacterota</taxon>
        <taxon>Epsilonproteobacteria</taxon>
        <taxon>Campylobacterales</taxon>
        <taxon>Campylobacteraceae</taxon>
        <taxon>Campylobacter</taxon>
    </lineage>
</organism>
<dbReference type="EMBL" id="JANURM010000002">
    <property type="protein sequence ID" value="MDL0088468.1"/>
    <property type="molecule type" value="Genomic_DNA"/>
</dbReference>
<evidence type="ECO:0000256" key="1">
    <source>
        <dbReference type="SAM" id="Coils"/>
    </source>
</evidence>
<proteinExistence type="predicted"/>
<dbReference type="SMART" id="SM00267">
    <property type="entry name" value="GGDEF"/>
    <property type="match status" value="1"/>
</dbReference>
<feature type="coiled-coil region" evidence="1">
    <location>
        <begin position="314"/>
        <end position="348"/>
    </location>
</feature>
<dbReference type="Pfam" id="PF00990">
    <property type="entry name" value="GGDEF"/>
    <property type="match status" value="1"/>
</dbReference>
<protein>
    <submittedName>
        <fullName evidence="5">Bifunctional diguanylate cyclase/phosphodiesterase</fullName>
    </submittedName>
</protein>
<dbReference type="RefSeq" id="WP_284937114.1">
    <property type="nucleotide sequence ID" value="NZ_JANURM010000002.1"/>
</dbReference>
<dbReference type="InterPro" id="IPR050706">
    <property type="entry name" value="Cyclic-di-GMP_PDE-like"/>
</dbReference>
<dbReference type="SMART" id="SM00052">
    <property type="entry name" value="EAL"/>
    <property type="match status" value="1"/>
</dbReference>
<dbReference type="PROSITE" id="PS50883">
    <property type="entry name" value="EAL"/>
    <property type="match status" value="1"/>
</dbReference>
<feature type="transmembrane region" description="Helical" evidence="2">
    <location>
        <begin position="265"/>
        <end position="282"/>
    </location>
</feature>
<dbReference type="SUPFAM" id="SSF55073">
    <property type="entry name" value="Nucleotide cyclase"/>
    <property type="match status" value="1"/>
</dbReference>
<dbReference type="InterPro" id="IPR000160">
    <property type="entry name" value="GGDEF_dom"/>
</dbReference>
<keyword evidence="2" id="KW-1133">Transmembrane helix</keyword>
<dbReference type="PANTHER" id="PTHR33121:SF79">
    <property type="entry name" value="CYCLIC DI-GMP PHOSPHODIESTERASE PDED-RELATED"/>
    <property type="match status" value="1"/>
</dbReference>
<feature type="transmembrane region" description="Helical" evidence="2">
    <location>
        <begin position="12"/>
        <end position="29"/>
    </location>
</feature>
<feature type="domain" description="EAL" evidence="3">
    <location>
        <begin position="519"/>
        <end position="773"/>
    </location>
</feature>
<feature type="transmembrane region" description="Helical" evidence="2">
    <location>
        <begin position="132"/>
        <end position="153"/>
    </location>
</feature>
<feature type="transmembrane region" description="Helical" evidence="2">
    <location>
        <begin position="195"/>
        <end position="216"/>
    </location>
</feature>
<dbReference type="PANTHER" id="PTHR33121">
    <property type="entry name" value="CYCLIC DI-GMP PHOSPHODIESTERASE PDEF"/>
    <property type="match status" value="1"/>
</dbReference>
<feature type="transmembrane region" description="Helical" evidence="2">
    <location>
        <begin position="35"/>
        <end position="53"/>
    </location>
</feature>
<name>A0ABT7HNI5_9BACT</name>
<feature type="transmembrane region" description="Helical" evidence="2">
    <location>
        <begin position="228"/>
        <end position="245"/>
    </location>
</feature>
<evidence type="ECO:0000256" key="2">
    <source>
        <dbReference type="SAM" id="Phobius"/>
    </source>
</evidence>
<feature type="transmembrane region" description="Helical" evidence="2">
    <location>
        <begin position="98"/>
        <end position="120"/>
    </location>
</feature>
<feature type="transmembrane region" description="Helical" evidence="2">
    <location>
        <begin position="288"/>
        <end position="304"/>
    </location>
</feature>
<dbReference type="SUPFAM" id="SSF141868">
    <property type="entry name" value="EAL domain-like"/>
    <property type="match status" value="1"/>
</dbReference>
<dbReference type="CDD" id="cd01948">
    <property type="entry name" value="EAL"/>
    <property type="match status" value="1"/>
</dbReference>
<evidence type="ECO:0000259" key="4">
    <source>
        <dbReference type="PROSITE" id="PS50887"/>
    </source>
</evidence>
<dbReference type="NCBIfam" id="TIGR00254">
    <property type="entry name" value="GGDEF"/>
    <property type="match status" value="1"/>
</dbReference>
<dbReference type="Gene3D" id="3.30.70.270">
    <property type="match status" value="1"/>
</dbReference>
<dbReference type="Gene3D" id="3.20.20.450">
    <property type="entry name" value="EAL domain"/>
    <property type="match status" value="1"/>
</dbReference>
<evidence type="ECO:0000313" key="6">
    <source>
        <dbReference type="Proteomes" id="UP001173801"/>
    </source>
</evidence>
<comment type="caution">
    <text evidence="5">The sequence shown here is derived from an EMBL/GenBank/DDBJ whole genome shotgun (WGS) entry which is preliminary data.</text>
</comment>
<evidence type="ECO:0000313" key="5">
    <source>
        <dbReference type="EMBL" id="MDL0088468.1"/>
    </source>
</evidence>
<feature type="transmembrane region" description="Helical" evidence="2">
    <location>
        <begin position="65"/>
        <end position="86"/>
    </location>
</feature>
<dbReference type="InterPro" id="IPR035919">
    <property type="entry name" value="EAL_sf"/>
</dbReference>
<accession>A0ABT7HNI5</accession>
<dbReference type="InterPro" id="IPR029787">
    <property type="entry name" value="Nucleotide_cyclase"/>
</dbReference>
<sequence>MVISRRDNKSAYLIISGCVVLFLASIISFLLEFIFLSYLFEAIMLLIVSLVTFRTTYKLKENNEIWILISLAAVFFAVCEFNWYMYRHIFEKKPSEYGFLQINYLIPIATILSSSCLYFIQRVKNDTKERTIILNDYISIFLILGIIFIYIFQDEQIGITCQNDVVAIAGLALSFLTLLFIISAIFLSNTLHISIAALYGFAGGGIFALLNIIFYYDMLTMGQSENRLLSIFFLSAFFLFLFGAYERKKGFTRIKSKKRDISKSIKYILGICILGFIIKNGFDSKLTLFIILISLAHVIVGYYIKNITYQKSLIKKEQSLLQRISKDVAKHTNELMFANLKLKEMIEKDYLTGLLSYDFLMQKLEKIIKNQKMTENVVAYCLNIRHFRLINSSYGQNIGDKILKIVARRINATSNKTHLCTRINADEFIIIARSKHQPSANYENFAQKIINAVQEPIFVQNYKFMLNCIVGIDISHSKGEKDAKTLVLNADKAMFFCKDSPNLSPLIYNNTINTEITHDSAIEVMLSKADISKEFQIFFQPTIEISTQNIVSAEVLLRWQNDEIDIKDSNDFIQIAEKSDIINKLYDFVIDSLANVIDTIKKEHAHIPKISINISPKQSLSTNFIQKLRTLIQAHRINPANIELEMNEKIWTNNVVIIDEIFKAIKDIGVSVCIDDFGTENSSLAYTKKYEINRIKISKSTIANIKTNEKELLIAKTIANISKTMQITSVAKGVKDDETMKIVKELKYDQAQGNFLLKAMSSSDFIDFLKQNKSRIKNGGGDGSFFKFIR</sequence>
<dbReference type="PROSITE" id="PS50887">
    <property type="entry name" value="GGDEF"/>
    <property type="match status" value="1"/>
</dbReference>
<feature type="transmembrane region" description="Helical" evidence="2">
    <location>
        <begin position="165"/>
        <end position="188"/>
    </location>
</feature>
<dbReference type="Pfam" id="PF00563">
    <property type="entry name" value="EAL"/>
    <property type="match status" value="1"/>
</dbReference>
<reference evidence="5" key="2">
    <citation type="journal article" date="2023" name="Microorganisms">
        <title>Isolation and Genomic Characteristics of Cat-Borne Campylobacter felis sp. nov. and Sheep-Borne Campylobacter ovis sp. nov.</title>
        <authorList>
            <person name="Wang H."/>
            <person name="Li Y."/>
            <person name="Gu Y."/>
            <person name="Zhou G."/>
            <person name="Chen X."/>
            <person name="Zhang X."/>
            <person name="Shao Z."/>
            <person name="Zhang J."/>
            <person name="Zhang M."/>
        </authorList>
    </citation>
    <scope>NUCLEOTIDE SEQUENCE</scope>
    <source>
        <strain evidence="5">PS10</strain>
    </source>
</reference>
<dbReference type="InterPro" id="IPR001633">
    <property type="entry name" value="EAL_dom"/>
</dbReference>
<keyword evidence="2" id="KW-0472">Membrane</keyword>
<keyword evidence="2" id="KW-0812">Transmembrane</keyword>
<dbReference type="InterPro" id="IPR043128">
    <property type="entry name" value="Rev_trsase/Diguanyl_cyclase"/>
</dbReference>
<reference evidence="5" key="1">
    <citation type="submission" date="2022-08" db="EMBL/GenBank/DDBJ databases">
        <authorList>
            <person name="Wang H."/>
        </authorList>
    </citation>
    <scope>NUCLEOTIDE SEQUENCE</scope>
    <source>
        <strain evidence="5">PS10</strain>
    </source>
</reference>